<keyword evidence="4 5" id="KW-0472">Membrane</keyword>
<dbReference type="Pfam" id="PF01943">
    <property type="entry name" value="Polysacc_synt"/>
    <property type="match status" value="1"/>
</dbReference>
<feature type="transmembrane region" description="Helical" evidence="5">
    <location>
        <begin position="51"/>
        <end position="72"/>
    </location>
</feature>
<dbReference type="GO" id="GO:0016020">
    <property type="term" value="C:membrane"/>
    <property type="evidence" value="ECO:0007669"/>
    <property type="project" value="UniProtKB-SubCell"/>
</dbReference>
<protein>
    <submittedName>
        <fullName evidence="6">Predicted O-antigen flippase</fullName>
    </submittedName>
</protein>
<reference evidence="6" key="1">
    <citation type="submission" date="2019-07" db="EMBL/GenBank/DDBJ databases">
        <title>Overview of O-antigen diversity of Escherichia albertii, an emerging enteropathogen; genetic structure, serology, and development of O-genotyping method.</title>
        <authorList>
            <person name="Ooka T."/>
            <person name="Seto K."/>
            <person name="Ogura Y."/>
            <person name="Iguchi A."/>
            <person name="Imura N."/>
            <person name="Honda M."/>
            <person name="Etoh Y."/>
            <person name="Ikeda T."/>
            <person name="Sugitani W."/>
            <person name="Konno T."/>
            <person name="Kawano K."/>
            <person name="Kudo Y."/>
            <person name="Murakami K."/>
            <person name="Hayashi T."/>
            <person name="Nishi J."/>
        </authorList>
    </citation>
    <scope>NUCLEOTIDE SEQUENCE</scope>
    <source>
        <strain evidence="6">HIPH12338</strain>
    </source>
</reference>
<keyword evidence="2 5" id="KW-0812">Transmembrane</keyword>
<feature type="transmembrane region" description="Helical" evidence="5">
    <location>
        <begin position="360"/>
        <end position="379"/>
    </location>
</feature>
<feature type="transmembrane region" description="Helical" evidence="5">
    <location>
        <begin position="250"/>
        <end position="271"/>
    </location>
</feature>
<evidence type="ECO:0000256" key="3">
    <source>
        <dbReference type="ARBA" id="ARBA00022989"/>
    </source>
</evidence>
<proteinExistence type="predicted"/>
<evidence type="ECO:0000256" key="5">
    <source>
        <dbReference type="SAM" id="Phobius"/>
    </source>
</evidence>
<dbReference type="AlphaFoldDB" id="A0A5A4U495"/>
<feature type="transmembrane region" description="Helical" evidence="5">
    <location>
        <begin position="385"/>
        <end position="407"/>
    </location>
</feature>
<name>A0A5A4U495_ESCAL</name>
<dbReference type="EMBL" id="LC494336">
    <property type="protein sequence ID" value="BBM62787.1"/>
    <property type="molecule type" value="Genomic_DNA"/>
</dbReference>
<evidence type="ECO:0000256" key="2">
    <source>
        <dbReference type="ARBA" id="ARBA00022692"/>
    </source>
</evidence>
<gene>
    <name evidence="6" type="primary">wzx</name>
</gene>
<feature type="transmembrane region" description="Helical" evidence="5">
    <location>
        <begin position="215"/>
        <end position="244"/>
    </location>
</feature>
<evidence type="ECO:0000256" key="1">
    <source>
        <dbReference type="ARBA" id="ARBA00004141"/>
    </source>
</evidence>
<dbReference type="InterPro" id="IPR002797">
    <property type="entry name" value="Polysacc_synth"/>
</dbReference>
<feature type="transmembrane region" description="Helical" evidence="5">
    <location>
        <begin position="92"/>
        <end position="111"/>
    </location>
</feature>
<feature type="transmembrane region" description="Helical" evidence="5">
    <location>
        <begin position="117"/>
        <end position="139"/>
    </location>
</feature>
<dbReference type="PANTHER" id="PTHR43424:SF1">
    <property type="entry name" value="LOCUS PUTATIVE PROTEIN 1-RELATED"/>
    <property type="match status" value="1"/>
</dbReference>
<evidence type="ECO:0000313" key="6">
    <source>
        <dbReference type="EMBL" id="BBM62787.1"/>
    </source>
</evidence>
<feature type="transmembrane region" description="Helical" evidence="5">
    <location>
        <begin position="21"/>
        <end position="39"/>
    </location>
</feature>
<feature type="transmembrane region" description="Helical" evidence="5">
    <location>
        <begin position="292"/>
        <end position="312"/>
    </location>
</feature>
<feature type="transmembrane region" description="Helical" evidence="5">
    <location>
        <begin position="174"/>
        <end position="195"/>
    </location>
</feature>
<accession>A0A5A4U495</accession>
<dbReference type="InterPro" id="IPR052556">
    <property type="entry name" value="PolySynth_Transporter"/>
</dbReference>
<sequence length="428" mass="48459">MNSYLKNAVKNKVFSNSIWMILEKIISMFGLLFVTSYVAKYIGPSNFGKLTYVASIFIIVQALSTFGSEHVLFKRIAKNRKSGINLMMSTSYLRHLVFIILSIGILCYLWISSDQLTFAFGVATAVAYYFSTIDVFSIYNNAVLNSKLNTYCNIVGLLISLIVRYIIAYYELDIRYLCMPIILVTLIPFAMKVYLYHGKDFNIQPRIDKKRYGKYLIKTGTPLAFSTVSAIIYTRVTLFFIMAYCGAGELGIFSVASQLATSWMFITSAFVTSYFTRVYTEKDESIALTQAAKLNGGVLFCAIIVILLLALVGKKLILTLYGVAYVQAYDVMLILCVNTLFSCMGPVASKFIIFKSGFSFLSLKMMLTMLLSIPSAYFLTKEYGIYGAAISTIITEFFSLTLMNYLFRNGIIFKLHYKMFFVNTYMRN</sequence>
<keyword evidence="3 5" id="KW-1133">Transmembrane helix</keyword>
<evidence type="ECO:0000256" key="4">
    <source>
        <dbReference type="ARBA" id="ARBA00023136"/>
    </source>
</evidence>
<feature type="transmembrane region" description="Helical" evidence="5">
    <location>
        <begin position="332"/>
        <end position="353"/>
    </location>
</feature>
<comment type="subcellular location">
    <subcellularLocation>
        <location evidence="1">Membrane</location>
        <topology evidence="1">Multi-pass membrane protein</topology>
    </subcellularLocation>
</comment>
<dbReference type="PANTHER" id="PTHR43424">
    <property type="entry name" value="LOCUS PUTATIVE PROTEIN 1-RELATED"/>
    <property type="match status" value="1"/>
</dbReference>
<feature type="transmembrane region" description="Helical" evidence="5">
    <location>
        <begin position="151"/>
        <end position="168"/>
    </location>
</feature>
<organism evidence="6">
    <name type="scientific">Escherichia albertii</name>
    <dbReference type="NCBI Taxonomy" id="208962"/>
    <lineage>
        <taxon>Bacteria</taxon>
        <taxon>Pseudomonadati</taxon>
        <taxon>Pseudomonadota</taxon>
        <taxon>Gammaproteobacteria</taxon>
        <taxon>Enterobacterales</taxon>
        <taxon>Enterobacteriaceae</taxon>
        <taxon>Escherichia</taxon>
    </lineage>
</organism>
<dbReference type="RefSeq" id="WP_149451550.1">
    <property type="nucleotide sequence ID" value="NZ_BJWR01000201.1"/>
</dbReference>